<dbReference type="EMBL" id="CP060719">
    <property type="protein sequence ID" value="QNN70672.1"/>
    <property type="molecule type" value="Genomic_DNA"/>
</dbReference>
<keyword evidence="1" id="KW-0732">Signal</keyword>
<sequence length="121" mass="12723">MSKFIALLQFLLALSGCSMGGTTFTSRIDSDQVRLTSKAHVQDGVARFNCVDSSSGSCHYTLYPDACAGKADCKLAPLQRFSVARGESHQVAGLVDFRPCVATTGAAMGADCQPAAVTKTR</sequence>
<dbReference type="AlphaFoldDB" id="A0A7G9SS47"/>
<keyword evidence="3" id="KW-1185">Reference proteome</keyword>
<gene>
    <name evidence="2" type="ORF">H9L16_03405</name>
</gene>
<evidence type="ECO:0000313" key="2">
    <source>
        <dbReference type="EMBL" id="QNN70672.1"/>
    </source>
</evidence>
<evidence type="ECO:0000313" key="3">
    <source>
        <dbReference type="Proteomes" id="UP000515804"/>
    </source>
</evidence>
<feature type="signal peptide" evidence="1">
    <location>
        <begin position="1"/>
        <end position="20"/>
    </location>
</feature>
<dbReference type="RefSeq" id="WP_187553188.1">
    <property type="nucleotide sequence ID" value="NZ_BMZL01000001.1"/>
</dbReference>
<protein>
    <recommendedName>
        <fullName evidence="4">Lipoprotein</fullName>
    </recommendedName>
</protein>
<evidence type="ECO:0000256" key="1">
    <source>
        <dbReference type="SAM" id="SignalP"/>
    </source>
</evidence>
<evidence type="ECO:0008006" key="4">
    <source>
        <dbReference type="Google" id="ProtNLM"/>
    </source>
</evidence>
<dbReference type="KEGG" id="tcn:H9L16_03405"/>
<reference evidence="2 3" key="1">
    <citation type="submission" date="2020-08" db="EMBL/GenBank/DDBJ databases">
        <title>Genome sequence of Thermomonas carbonis KCTC 42013T.</title>
        <authorList>
            <person name="Hyun D.-W."/>
            <person name="Bae J.-W."/>
        </authorList>
    </citation>
    <scope>NUCLEOTIDE SEQUENCE [LARGE SCALE GENOMIC DNA]</scope>
    <source>
        <strain evidence="2 3">KCTC 42013</strain>
    </source>
</reference>
<organism evidence="2 3">
    <name type="scientific">Thermomonas carbonis</name>
    <dbReference type="NCBI Taxonomy" id="1463158"/>
    <lineage>
        <taxon>Bacteria</taxon>
        <taxon>Pseudomonadati</taxon>
        <taxon>Pseudomonadota</taxon>
        <taxon>Gammaproteobacteria</taxon>
        <taxon>Lysobacterales</taxon>
        <taxon>Lysobacteraceae</taxon>
        <taxon>Thermomonas</taxon>
    </lineage>
</organism>
<name>A0A7G9SS47_9GAMM</name>
<feature type="chain" id="PRO_5029016846" description="Lipoprotein" evidence="1">
    <location>
        <begin position="21"/>
        <end position="121"/>
    </location>
</feature>
<proteinExistence type="predicted"/>
<dbReference type="PROSITE" id="PS51257">
    <property type="entry name" value="PROKAR_LIPOPROTEIN"/>
    <property type="match status" value="1"/>
</dbReference>
<dbReference type="Proteomes" id="UP000515804">
    <property type="component" value="Chromosome"/>
</dbReference>
<accession>A0A7G9SS47</accession>